<dbReference type="EMBL" id="JABZSJ010000001">
    <property type="protein sequence ID" value="MBF1383239.1"/>
    <property type="molecule type" value="Genomic_DNA"/>
</dbReference>
<dbReference type="RefSeq" id="WP_273157986.1">
    <property type="nucleotide sequence ID" value="NZ_JABZSJ010000001.1"/>
</dbReference>
<dbReference type="AlphaFoldDB" id="A0A930HK30"/>
<evidence type="ECO:0000256" key="1">
    <source>
        <dbReference type="SAM" id="Phobius"/>
    </source>
</evidence>
<feature type="transmembrane region" description="Helical" evidence="1">
    <location>
        <begin position="148"/>
        <end position="176"/>
    </location>
</feature>
<organism evidence="2 3">
    <name type="scientific">Prevotella aurantiaca</name>
    <dbReference type="NCBI Taxonomy" id="596085"/>
    <lineage>
        <taxon>Bacteria</taxon>
        <taxon>Pseudomonadati</taxon>
        <taxon>Bacteroidota</taxon>
        <taxon>Bacteroidia</taxon>
        <taxon>Bacteroidales</taxon>
        <taxon>Prevotellaceae</taxon>
        <taxon>Prevotella</taxon>
    </lineage>
</organism>
<keyword evidence="1" id="KW-0812">Transmembrane</keyword>
<name>A0A930HK30_9BACT</name>
<evidence type="ECO:0000313" key="3">
    <source>
        <dbReference type="Proteomes" id="UP000771736"/>
    </source>
</evidence>
<dbReference type="Proteomes" id="UP000771736">
    <property type="component" value="Unassembled WGS sequence"/>
</dbReference>
<accession>A0A930HK30</accession>
<sequence>MDELVKERSVKSCIALGYQHWQQHLSVTFRGTFMYLLFSAVMFTSALISALMGAPKWLPIILLVVSLFDISRKVRRLSGEKETGKLGKKQIMRNLGYYLSFVCLSSVLRLCVICVISAPLLLLLYMYWLNYETMKAGDPSSLTTTYWVLTGLTAFDTSVAVRFIGTWTAYAELYVYGTMIARQQARKQAKAASSAS</sequence>
<proteinExistence type="predicted"/>
<evidence type="ECO:0000313" key="2">
    <source>
        <dbReference type="EMBL" id="MBF1383239.1"/>
    </source>
</evidence>
<feature type="transmembrane region" description="Helical" evidence="1">
    <location>
        <begin position="95"/>
        <end position="128"/>
    </location>
</feature>
<gene>
    <name evidence="2" type="ORF">HXN26_00035</name>
</gene>
<feature type="transmembrane region" description="Helical" evidence="1">
    <location>
        <begin position="33"/>
        <end position="51"/>
    </location>
</feature>
<keyword evidence="1" id="KW-1133">Transmembrane helix</keyword>
<reference evidence="2" key="1">
    <citation type="submission" date="2020-04" db="EMBL/GenBank/DDBJ databases">
        <title>Deep metagenomics examines the oral microbiome during advanced dental caries in children, revealing novel taxa and co-occurrences with host molecules.</title>
        <authorList>
            <person name="Baker J.L."/>
            <person name="Morton J.T."/>
            <person name="Dinis M."/>
            <person name="Alvarez R."/>
            <person name="Tran N.C."/>
            <person name="Knight R."/>
            <person name="Edlund A."/>
        </authorList>
    </citation>
    <scope>NUCLEOTIDE SEQUENCE</scope>
    <source>
        <strain evidence="2">JCVI_44_bin.5</strain>
    </source>
</reference>
<keyword evidence="1" id="KW-0472">Membrane</keyword>
<protein>
    <submittedName>
        <fullName evidence="2">Uncharacterized protein</fullName>
    </submittedName>
</protein>
<comment type="caution">
    <text evidence="2">The sequence shown here is derived from an EMBL/GenBank/DDBJ whole genome shotgun (WGS) entry which is preliminary data.</text>
</comment>
<feature type="transmembrane region" description="Helical" evidence="1">
    <location>
        <begin position="57"/>
        <end position="74"/>
    </location>
</feature>